<accession>A0A4R8LP34</accession>
<dbReference type="GO" id="GO:0005525">
    <property type="term" value="F:GTP binding"/>
    <property type="evidence" value="ECO:0007669"/>
    <property type="project" value="InterPro"/>
</dbReference>
<dbReference type="CDD" id="cd01855">
    <property type="entry name" value="YqeH"/>
    <property type="match status" value="1"/>
</dbReference>
<dbReference type="Proteomes" id="UP000294581">
    <property type="component" value="Unassembled WGS sequence"/>
</dbReference>
<feature type="domain" description="G" evidence="1">
    <location>
        <begin position="162"/>
        <end position="228"/>
    </location>
</feature>
<dbReference type="SUPFAM" id="SSF52540">
    <property type="entry name" value="P-loop containing nucleoside triphosphate hydrolases"/>
    <property type="match status" value="1"/>
</dbReference>
<name>A0A4R8LP34_9BACL</name>
<dbReference type="Pfam" id="PF01926">
    <property type="entry name" value="MMR_HSR1"/>
    <property type="match status" value="1"/>
</dbReference>
<comment type="caution">
    <text evidence="3">The sequence shown here is derived from an EMBL/GenBank/DDBJ whole genome shotgun (WGS) entry which is preliminary data.</text>
</comment>
<feature type="domain" description="NOA1/YqeH-like C-terminal" evidence="2">
    <location>
        <begin position="274"/>
        <end position="361"/>
    </location>
</feature>
<dbReference type="Pfam" id="PF21516">
    <property type="entry name" value="YqeH-like_C"/>
    <property type="match status" value="1"/>
</dbReference>
<dbReference type="InterPro" id="IPR019988">
    <property type="entry name" value="GTP-bd_ribosome_bgen_YqeH"/>
</dbReference>
<sequence length="400" mass="44872">MVDEAICLGCGAPLQSSDEDKPGYVPASAIGKPDALCKRCFRIRHYGEFLPVTVDESTYQAQVSQIFDRPGLVLYVVDVFDLAGSLVPNLARFVLTSEVVVVVNKVDLLPERVQYTRLAEWIREQVERTRVPVSDVLFVSAEKQIGMEQVLQLVEWETERPVYVVGMANTGKSTLLNAIASRLSDKKAPYTVSRRPGTTLALSRLEIAGRYGRIELYDTPGLIHEARAIERLCADCLRVVVPQSRLRPRVYQLNPEQSLFLGGIARLDFTRGERQPVVLYVANDLPVHRTKLSRADEIWERHQDDILHVPCSTCRPDFAVRSSIRLQRVRRGEQVVRGSLAISGRGSDIVIPGLGWIALSGRLFDGVLTLPDWLRPSLRPRLVGDLSRRVETGVQRGEER</sequence>
<dbReference type="Gene3D" id="3.40.50.300">
    <property type="entry name" value="P-loop containing nucleotide triphosphate hydrolases"/>
    <property type="match status" value="1"/>
</dbReference>
<evidence type="ECO:0000313" key="4">
    <source>
        <dbReference type="Proteomes" id="UP000294581"/>
    </source>
</evidence>
<dbReference type="PANTHER" id="PTHR46434">
    <property type="entry name" value="GENETIC INTERACTOR OF PROHIBITINS 3, MITOCHONDRIAL"/>
    <property type="match status" value="1"/>
</dbReference>
<dbReference type="NCBIfam" id="TIGR03597">
    <property type="entry name" value="GTPase_YqeH"/>
    <property type="match status" value="1"/>
</dbReference>
<dbReference type="InterPro" id="IPR048422">
    <property type="entry name" value="NOA1/YqeH-like_C"/>
</dbReference>
<dbReference type="InterPro" id="IPR027417">
    <property type="entry name" value="P-loop_NTPase"/>
</dbReference>
<evidence type="ECO:0000259" key="1">
    <source>
        <dbReference type="Pfam" id="PF01926"/>
    </source>
</evidence>
<dbReference type="OrthoDB" id="9773841at2"/>
<dbReference type="InterPro" id="IPR050896">
    <property type="entry name" value="Mito_lipid_metab_GTPase"/>
</dbReference>
<evidence type="ECO:0000259" key="2">
    <source>
        <dbReference type="Pfam" id="PF21516"/>
    </source>
</evidence>
<dbReference type="PANTHER" id="PTHR46434:SF4">
    <property type="entry name" value="PROTEIN, PUTATIVE-RELATED"/>
    <property type="match status" value="1"/>
</dbReference>
<reference evidence="3 4" key="1">
    <citation type="submission" date="2019-03" db="EMBL/GenBank/DDBJ databases">
        <title>Genomic Encyclopedia of Type Strains, Phase IV (KMG-IV): sequencing the most valuable type-strain genomes for metagenomic binning, comparative biology and taxonomic classification.</title>
        <authorList>
            <person name="Goeker M."/>
        </authorList>
    </citation>
    <scope>NUCLEOTIDE SEQUENCE [LARGE SCALE GENOMIC DNA]</scope>
    <source>
        <strain evidence="3 4">DSM 17974</strain>
    </source>
</reference>
<gene>
    <name evidence="3" type="ORF">C7445_105223</name>
</gene>
<proteinExistence type="predicted"/>
<protein>
    <submittedName>
        <fullName evidence="3">Uncharacterized protein</fullName>
    </submittedName>
</protein>
<organism evidence="3 4">
    <name type="scientific">Alicyclobacillus sacchari</name>
    <dbReference type="NCBI Taxonomy" id="392010"/>
    <lineage>
        <taxon>Bacteria</taxon>
        <taxon>Bacillati</taxon>
        <taxon>Bacillota</taxon>
        <taxon>Bacilli</taxon>
        <taxon>Bacillales</taxon>
        <taxon>Alicyclobacillaceae</taxon>
        <taxon>Alicyclobacillus</taxon>
    </lineage>
</organism>
<dbReference type="RefSeq" id="WP_134159413.1">
    <property type="nucleotide sequence ID" value="NZ_SORF01000005.1"/>
</dbReference>
<dbReference type="AlphaFoldDB" id="A0A4R8LP34"/>
<dbReference type="EMBL" id="SORF01000005">
    <property type="protein sequence ID" value="TDY48041.1"/>
    <property type="molecule type" value="Genomic_DNA"/>
</dbReference>
<dbReference type="InterPro" id="IPR006073">
    <property type="entry name" value="GTP-bd"/>
</dbReference>
<dbReference type="PRINTS" id="PR00326">
    <property type="entry name" value="GTP1OBG"/>
</dbReference>
<keyword evidence="4" id="KW-1185">Reference proteome</keyword>
<evidence type="ECO:0000313" key="3">
    <source>
        <dbReference type="EMBL" id="TDY48041.1"/>
    </source>
</evidence>